<keyword evidence="2" id="KW-0808">Transferase</keyword>
<dbReference type="GO" id="GO:0016301">
    <property type="term" value="F:kinase activity"/>
    <property type="evidence" value="ECO:0007669"/>
    <property type="project" value="UniProtKB-KW"/>
</dbReference>
<dbReference type="eggNOG" id="COG1597">
    <property type="taxonomic scope" value="Bacteria"/>
</dbReference>
<sequence length="277" mass="29065">MINPDSGSTPKNSEDALLAELEAMGLTAQVMPAVGGEIVSAVSQALATKPDALIVWGGDGSVACALSASGVSGPPVLALPGGTMNLVHKRLHGELTDWKEILRRALPSEAEPFAAGCVDKHLFFVAAMMGQVTTLAESREAARHGQIIKAAELAVQSGAMNIERRLRLEAVHADGNQRLDAVAAAVVIGDGPIPKLEVAAIDPRSTFDWVTIAVDALVHGWRDAESIEMDETRTVTITDIEGLEFPATIDGETVSMPSGTTISLKRHAANVLRARLG</sequence>
<dbReference type="SUPFAM" id="SSF111331">
    <property type="entry name" value="NAD kinase/diacylglycerol kinase-like"/>
    <property type="match status" value="1"/>
</dbReference>
<dbReference type="OrthoDB" id="7199213at2"/>
<dbReference type="Gene3D" id="3.40.50.10330">
    <property type="entry name" value="Probable inorganic polyphosphate/atp-NAD kinase, domain 1"/>
    <property type="match status" value="1"/>
</dbReference>
<dbReference type="Pfam" id="PF00781">
    <property type="entry name" value="DAGK_cat"/>
    <property type="match status" value="1"/>
</dbReference>
<accession>A0A059G2M4</accession>
<dbReference type="AlphaFoldDB" id="A0A059G2M4"/>
<dbReference type="InterPro" id="IPR017438">
    <property type="entry name" value="ATP-NAD_kinase_N"/>
</dbReference>
<gene>
    <name evidence="2" type="ORF">HOC_17911</name>
</gene>
<dbReference type="Proteomes" id="UP000024942">
    <property type="component" value="Unassembled WGS sequence"/>
</dbReference>
<keyword evidence="3" id="KW-1185">Reference proteome</keyword>
<keyword evidence="2" id="KW-0418">Kinase</keyword>
<dbReference type="Gene3D" id="2.60.200.40">
    <property type="match status" value="1"/>
</dbReference>
<reference evidence="2 3" key="1">
    <citation type="journal article" date="2014" name="Antonie Van Leeuwenhoek">
        <title>Hyphomonas beringensis sp. nov. and Hyphomonas chukchiensis sp. nov., isolated from surface seawater of the Bering Sea and Chukchi Sea.</title>
        <authorList>
            <person name="Li C."/>
            <person name="Lai Q."/>
            <person name="Li G."/>
            <person name="Dong C."/>
            <person name="Wang J."/>
            <person name="Liao Y."/>
            <person name="Shao Z."/>
        </authorList>
    </citation>
    <scope>NUCLEOTIDE SEQUENCE [LARGE SCALE GENOMIC DNA]</scope>
    <source>
        <strain evidence="2 3">SCH89</strain>
    </source>
</reference>
<dbReference type="InterPro" id="IPR001206">
    <property type="entry name" value="Diacylglycerol_kinase_cat_dom"/>
</dbReference>
<proteinExistence type="predicted"/>
<dbReference type="InterPro" id="IPR016064">
    <property type="entry name" value="NAD/diacylglycerol_kinase_sf"/>
</dbReference>
<comment type="caution">
    <text evidence="2">The sequence shown here is derived from an EMBL/GenBank/DDBJ whole genome shotgun (WGS) entry which is preliminary data.</text>
</comment>
<dbReference type="RefSeq" id="WP_051625062.1">
    <property type="nucleotide sequence ID" value="NZ_ARYL01000041.1"/>
</dbReference>
<feature type="domain" description="DAGKc" evidence="1">
    <location>
        <begin position="2"/>
        <end position="113"/>
    </location>
</feature>
<evidence type="ECO:0000313" key="2">
    <source>
        <dbReference type="EMBL" id="KDA00964.1"/>
    </source>
</evidence>
<evidence type="ECO:0000313" key="3">
    <source>
        <dbReference type="Proteomes" id="UP000024942"/>
    </source>
</evidence>
<dbReference type="STRING" id="1280953.HOC_17911"/>
<protein>
    <submittedName>
        <fullName evidence="2">Diacylglycerol kinase</fullName>
    </submittedName>
</protein>
<name>A0A059G2M4_9PROT</name>
<organism evidence="2 3">
    <name type="scientific">Hyphomonas oceanitis SCH89</name>
    <dbReference type="NCBI Taxonomy" id="1280953"/>
    <lineage>
        <taxon>Bacteria</taxon>
        <taxon>Pseudomonadati</taxon>
        <taxon>Pseudomonadota</taxon>
        <taxon>Alphaproteobacteria</taxon>
        <taxon>Hyphomonadales</taxon>
        <taxon>Hyphomonadaceae</taxon>
        <taxon>Hyphomonas</taxon>
    </lineage>
</organism>
<evidence type="ECO:0000259" key="1">
    <source>
        <dbReference type="Pfam" id="PF00781"/>
    </source>
</evidence>
<dbReference type="EMBL" id="ARYL01000041">
    <property type="protein sequence ID" value="KDA00964.1"/>
    <property type="molecule type" value="Genomic_DNA"/>
</dbReference>
<dbReference type="PATRIC" id="fig|1280953.3.peg.3586"/>